<dbReference type="Proteomes" id="UP001383192">
    <property type="component" value="Unassembled WGS sequence"/>
</dbReference>
<feature type="compositionally biased region" description="Low complexity" evidence="2">
    <location>
        <begin position="108"/>
        <end position="122"/>
    </location>
</feature>
<comment type="caution">
    <text evidence="3">The sequence shown here is derived from an EMBL/GenBank/DDBJ whole genome shotgun (WGS) entry which is preliminary data.</text>
</comment>
<feature type="coiled-coil region" evidence="1">
    <location>
        <begin position="600"/>
        <end position="627"/>
    </location>
</feature>
<protein>
    <submittedName>
        <fullName evidence="3">Uncharacterized protein</fullName>
    </submittedName>
</protein>
<feature type="region of interest" description="Disordered" evidence="2">
    <location>
        <begin position="228"/>
        <end position="249"/>
    </location>
</feature>
<evidence type="ECO:0000256" key="1">
    <source>
        <dbReference type="SAM" id="Coils"/>
    </source>
</evidence>
<keyword evidence="4" id="KW-1185">Reference proteome</keyword>
<reference evidence="3 4" key="1">
    <citation type="submission" date="2024-01" db="EMBL/GenBank/DDBJ databases">
        <title>A draft genome for a cacao thread blight-causing isolate of Paramarasmius palmivorus.</title>
        <authorList>
            <person name="Baruah I.K."/>
            <person name="Bukari Y."/>
            <person name="Amoako-Attah I."/>
            <person name="Meinhardt L.W."/>
            <person name="Bailey B.A."/>
            <person name="Cohen S.P."/>
        </authorList>
    </citation>
    <scope>NUCLEOTIDE SEQUENCE [LARGE SCALE GENOMIC DNA]</scope>
    <source>
        <strain evidence="3 4">GH-12</strain>
    </source>
</reference>
<dbReference type="AlphaFoldDB" id="A0AAW0CFN6"/>
<evidence type="ECO:0000313" key="3">
    <source>
        <dbReference type="EMBL" id="KAK7037269.1"/>
    </source>
</evidence>
<sequence length="844" mass="96389">MSLELRSALQTLSIYKLHKDEPVGAQKREGETEEDWLTRINPQGYALAPNTISFLRGPRPNEDPADWIQRFHTNRRAAERAAKTNERRQSGSPTSIVSSGLPTPSPSPQSSMREQSMSSSGSARIWESVRALEEATEANRNMESRLNELRRERGSLMQANRDLRRDFDQFRASHTNCQTQLQEKDNALKEIQDRLRVVQSDMEENSMMLQQLLTEKEDDLAECRANENREDELETLKGEKRASEEENTRLQDHMKAVRANDQALLRAIASDLANATASISDQAQPSLENVINICNGLRLRISLIADTKIGVVESPEEGGSGVVPGSPALDLRPAGNGQLVVSQENIRDWAEGMKRFYGAQIQTMKNTIAKLQDDNAAASRQLLAEEAKYARAKIENESHVKRLEAGNRLVQSQNARLNERLADLGRQLQAEGNSHGQTKEQLQNAHEEHDEIVKGHEAKHLEMVVQLEDRDRELEEMKTQLQEETLKRNEINTQLEHSTQRIEELIAQCQTVTSEHDQMKASLEERNQTIVVMTTKHESEAASHAQTREQLEQLRKEHKKALVFQIDIEERLAAKENELRISNEALGKAKAVQKDLLASQIALEETLAAKEEELRTANEALDGVKDTLKGRSRDIAEMRAKSDALSLAVLDAQRKFAESSRVKDEEIRLSKEAHEREIRGIRKEYAEKLKEKQQEMRQLADTHEQDILKTRSEFEEKLRVKEEEQRLLIQDHERALSERPPDTGLQQVLEEEITKRLQMRVRVVATLKNDFAIIQSVFKELSEARKSFCHGTITQQGVFELLDELGMQLMILRDRKQNDITTMSNKRKQESEEVDERSAKRQRT</sequence>
<feature type="region of interest" description="Disordered" evidence="2">
    <location>
        <begin position="77"/>
        <end position="124"/>
    </location>
</feature>
<name>A0AAW0CFN6_9AGAR</name>
<feature type="coiled-coil region" evidence="1">
    <location>
        <begin position="132"/>
        <end position="201"/>
    </location>
</feature>
<keyword evidence="1" id="KW-0175">Coiled coil</keyword>
<organism evidence="3 4">
    <name type="scientific">Paramarasmius palmivorus</name>
    <dbReference type="NCBI Taxonomy" id="297713"/>
    <lineage>
        <taxon>Eukaryota</taxon>
        <taxon>Fungi</taxon>
        <taxon>Dikarya</taxon>
        <taxon>Basidiomycota</taxon>
        <taxon>Agaricomycotina</taxon>
        <taxon>Agaricomycetes</taxon>
        <taxon>Agaricomycetidae</taxon>
        <taxon>Agaricales</taxon>
        <taxon>Marasmiineae</taxon>
        <taxon>Marasmiaceae</taxon>
        <taxon>Paramarasmius</taxon>
    </lineage>
</organism>
<gene>
    <name evidence="3" type="ORF">VNI00_011260</name>
</gene>
<feature type="coiled-coil region" evidence="1">
    <location>
        <begin position="361"/>
        <end position="561"/>
    </location>
</feature>
<feature type="coiled-coil region" evidence="1">
    <location>
        <begin position="671"/>
        <end position="706"/>
    </location>
</feature>
<feature type="compositionally biased region" description="Basic and acidic residues" evidence="2">
    <location>
        <begin position="827"/>
        <end position="844"/>
    </location>
</feature>
<accession>A0AAW0CFN6</accession>
<proteinExistence type="predicted"/>
<feature type="compositionally biased region" description="Basic and acidic residues" evidence="2">
    <location>
        <begin position="77"/>
        <end position="89"/>
    </location>
</feature>
<feature type="region of interest" description="Disordered" evidence="2">
    <location>
        <begin position="820"/>
        <end position="844"/>
    </location>
</feature>
<evidence type="ECO:0000313" key="4">
    <source>
        <dbReference type="Proteomes" id="UP001383192"/>
    </source>
</evidence>
<feature type="compositionally biased region" description="Polar residues" evidence="2">
    <location>
        <begin position="90"/>
        <end position="102"/>
    </location>
</feature>
<evidence type="ECO:0000256" key="2">
    <source>
        <dbReference type="SAM" id="MobiDB-lite"/>
    </source>
</evidence>
<dbReference type="EMBL" id="JAYKXP010000048">
    <property type="protein sequence ID" value="KAK7037269.1"/>
    <property type="molecule type" value="Genomic_DNA"/>
</dbReference>